<evidence type="ECO:0000313" key="2">
    <source>
        <dbReference type="EMBL" id="KAF8690513.1"/>
    </source>
</evidence>
<sequence>MAAPYYPYGAPPPPQMPPAPMPVAVVSPQFCAPYAVPMTVVKKAVSLSGGDFVVTDANGAEMLRVKGAVFSMHDRRVLRDAAGQPLVSMREKLRTEVDVFLAGNTAQQSCNFKIRGSYFERSCAFYLGYSDTMIAQITRKYTAANLLLGKDTFVVTVFPHVDYVFIAALVHLVWRLGASSAFSSTFCRRRCQEAEAIRRCRGGRRSSLMAAPYGAPPPPPAPAGPVAVVSPQFCAPYVVPLTVTEKALSLSDGDFTVTDANGAVVLRVKGAIFSVHRRRTLLDAAGQPILSMQQKKSSIIQLKTELDVFLASNTAEHACDFKIKGSYFERSCAFYLGNSNTMIAQAEATPMEAATYRGPSSSLAMAPAPVAVVSPQFCAPGTVPLTVTKKAMSFSGGDFTVTDGNGAVVLRFEGVYFSLRSRRVLLDAAGRPVLTMERKRGACGDFVNLKICRVSPSKTAGTSVHNAGGGAMREISRKYTASNVLLGKDTFNVTVYPDLDLREIESMAVVVVSPKFCAPDVVSLTVRRKVMSMTGGELTITDPYGAVVLQVKRSVLSVRRNRRILIGAARQPILSIHEKVKSDLLFTAKRCTFLKLRTEMNIFLAGNTAQQVCDFKMKGSYFDRNCAIYLGNSNTMIAQITRKYTVSDVLVGKDTSNITVFPDVDRVFVAVLVVVLDQPSPS</sequence>
<comment type="similarity">
    <text evidence="1">Belongs to the LOR family.</text>
</comment>
<evidence type="ECO:0000256" key="1">
    <source>
        <dbReference type="ARBA" id="ARBA00005437"/>
    </source>
</evidence>
<accession>A0A835EFW7</accession>
<name>A0A835EFW7_9POAL</name>
<dbReference type="PANTHER" id="PTHR31087">
    <property type="match status" value="1"/>
</dbReference>
<dbReference type="Gene3D" id="2.40.160.200">
    <property type="entry name" value="LURP1-related"/>
    <property type="match status" value="6"/>
</dbReference>
<reference evidence="2" key="1">
    <citation type="submission" date="2020-07" db="EMBL/GenBank/DDBJ databases">
        <title>Genome sequence and genetic diversity analysis of an under-domesticated orphan crop, white fonio (Digitaria exilis).</title>
        <authorList>
            <person name="Bennetzen J.L."/>
            <person name="Chen S."/>
            <person name="Ma X."/>
            <person name="Wang X."/>
            <person name="Yssel A.E.J."/>
            <person name="Chaluvadi S.R."/>
            <person name="Johnson M."/>
            <person name="Gangashetty P."/>
            <person name="Hamidou F."/>
            <person name="Sanogo M.D."/>
            <person name="Zwaenepoel A."/>
            <person name="Wallace J."/>
            <person name="Van De Peer Y."/>
            <person name="Van Deynze A."/>
        </authorList>
    </citation>
    <scope>NUCLEOTIDE SEQUENCE</scope>
    <source>
        <tissue evidence="2">Leaves</tissue>
    </source>
</reference>
<dbReference type="InterPro" id="IPR025659">
    <property type="entry name" value="Tubby-like_C"/>
</dbReference>
<comment type="caution">
    <text evidence="2">The sequence shown here is derived from an EMBL/GenBank/DDBJ whole genome shotgun (WGS) entry which is preliminary data.</text>
</comment>
<dbReference type="InterPro" id="IPR038595">
    <property type="entry name" value="LOR_sf"/>
</dbReference>
<dbReference type="Pfam" id="PF04525">
    <property type="entry name" value="LOR"/>
    <property type="match status" value="4"/>
</dbReference>
<evidence type="ECO:0000313" key="3">
    <source>
        <dbReference type="Proteomes" id="UP000636709"/>
    </source>
</evidence>
<protein>
    <submittedName>
        <fullName evidence="2">Uncharacterized protein</fullName>
    </submittedName>
</protein>
<keyword evidence="3" id="KW-1185">Reference proteome</keyword>
<organism evidence="2 3">
    <name type="scientific">Digitaria exilis</name>
    <dbReference type="NCBI Taxonomy" id="1010633"/>
    <lineage>
        <taxon>Eukaryota</taxon>
        <taxon>Viridiplantae</taxon>
        <taxon>Streptophyta</taxon>
        <taxon>Embryophyta</taxon>
        <taxon>Tracheophyta</taxon>
        <taxon>Spermatophyta</taxon>
        <taxon>Magnoliopsida</taxon>
        <taxon>Liliopsida</taxon>
        <taxon>Poales</taxon>
        <taxon>Poaceae</taxon>
        <taxon>PACMAD clade</taxon>
        <taxon>Panicoideae</taxon>
        <taxon>Panicodae</taxon>
        <taxon>Paniceae</taxon>
        <taxon>Anthephorinae</taxon>
        <taxon>Digitaria</taxon>
    </lineage>
</organism>
<dbReference type="AlphaFoldDB" id="A0A835EFW7"/>
<dbReference type="PANTHER" id="PTHR31087:SF167">
    <property type="entry name" value="PROTEIN LURP1"/>
    <property type="match status" value="1"/>
</dbReference>
<gene>
    <name evidence="2" type="ORF">HU200_040871</name>
</gene>
<dbReference type="InterPro" id="IPR007612">
    <property type="entry name" value="LOR"/>
</dbReference>
<dbReference type="OrthoDB" id="97518at2759"/>
<dbReference type="EMBL" id="JACEFO010001972">
    <property type="protein sequence ID" value="KAF8690513.1"/>
    <property type="molecule type" value="Genomic_DNA"/>
</dbReference>
<dbReference type="SUPFAM" id="SSF54518">
    <property type="entry name" value="Tubby C-terminal domain-like"/>
    <property type="match status" value="4"/>
</dbReference>
<proteinExistence type="inferred from homology"/>
<dbReference type="Proteomes" id="UP000636709">
    <property type="component" value="Unassembled WGS sequence"/>
</dbReference>